<feature type="domain" description="Rab-GAP TBC" evidence="1">
    <location>
        <begin position="90"/>
        <end position="158"/>
    </location>
</feature>
<organism evidence="2 3">
    <name type="scientific">Symbiodinium natans</name>
    <dbReference type="NCBI Taxonomy" id="878477"/>
    <lineage>
        <taxon>Eukaryota</taxon>
        <taxon>Sar</taxon>
        <taxon>Alveolata</taxon>
        <taxon>Dinophyceae</taxon>
        <taxon>Suessiales</taxon>
        <taxon>Symbiodiniaceae</taxon>
        <taxon>Symbiodinium</taxon>
    </lineage>
</organism>
<dbReference type="OrthoDB" id="447834at2759"/>
<dbReference type="Pfam" id="PF00566">
    <property type="entry name" value="RabGAP-TBC"/>
    <property type="match status" value="1"/>
</dbReference>
<name>A0A812T416_9DINO</name>
<dbReference type="EMBL" id="CAJNDS010002535">
    <property type="protein sequence ID" value="CAE7515288.1"/>
    <property type="molecule type" value="Genomic_DNA"/>
</dbReference>
<dbReference type="AlphaFoldDB" id="A0A812T416"/>
<dbReference type="SUPFAM" id="SSF47923">
    <property type="entry name" value="Ypt/Rab-GAP domain of gyp1p"/>
    <property type="match status" value="1"/>
</dbReference>
<evidence type="ECO:0000313" key="3">
    <source>
        <dbReference type="Proteomes" id="UP000604046"/>
    </source>
</evidence>
<gene>
    <name evidence="2" type="ORF">SNAT2548_LOCUS28839</name>
</gene>
<dbReference type="Proteomes" id="UP000604046">
    <property type="component" value="Unassembled WGS sequence"/>
</dbReference>
<dbReference type="Gene3D" id="1.10.8.270">
    <property type="entry name" value="putative rabgap domain of human tbc1 domain family member 14 like domains"/>
    <property type="match status" value="1"/>
</dbReference>
<protein>
    <recommendedName>
        <fullName evidence="1">Rab-GAP TBC domain-containing protein</fullName>
    </recommendedName>
</protein>
<accession>A0A812T416</accession>
<sequence>MAANPGRFFPWSSDQQINPGWLGPCFCQAYSKCWVKEFTQPTDVHYSHFLMKASDTLDANTAAKMECALLLPSTQMPKVDPLPLPAAVPSFGEPKGRNRLFSILRAFAAWKPLVGYQPDLARLAGHIMSVTGNERATFQALVTVYQRYHLQDYFEGTGAKEALGGDAAKIWAGARLNFPDLAYAFTRFNEAALFESTVSSLLSRLLTQTFCPDIQPFHYHVRLLHFFLLPAWDYDPEDPRGQLRKLVLCIMARYEKPFLQCRSPAELRTMAASIEQFVRVDDALIEMMSNKYWTLELPRGPVWPAAFMAGLGAVLAYDLASPLGLGAHVACTACGSAAGILYGALQSAQWSAEACVLTNRALSPYGDGSHFLENKGCCKEIQDAGCPVAEPSKN</sequence>
<reference evidence="2" key="1">
    <citation type="submission" date="2021-02" db="EMBL/GenBank/DDBJ databases">
        <authorList>
            <person name="Dougan E. K."/>
            <person name="Rhodes N."/>
            <person name="Thang M."/>
            <person name="Chan C."/>
        </authorList>
    </citation>
    <scope>NUCLEOTIDE SEQUENCE</scope>
</reference>
<proteinExistence type="predicted"/>
<dbReference type="InterPro" id="IPR035969">
    <property type="entry name" value="Rab-GAP_TBC_sf"/>
</dbReference>
<keyword evidence="3" id="KW-1185">Reference proteome</keyword>
<dbReference type="InterPro" id="IPR000195">
    <property type="entry name" value="Rab-GAP-TBC_dom"/>
</dbReference>
<evidence type="ECO:0000313" key="2">
    <source>
        <dbReference type="EMBL" id="CAE7515288.1"/>
    </source>
</evidence>
<evidence type="ECO:0000259" key="1">
    <source>
        <dbReference type="Pfam" id="PF00566"/>
    </source>
</evidence>
<comment type="caution">
    <text evidence="2">The sequence shown here is derived from an EMBL/GenBank/DDBJ whole genome shotgun (WGS) entry which is preliminary data.</text>
</comment>